<feature type="compositionally biased region" description="Basic residues" evidence="1">
    <location>
        <begin position="1"/>
        <end position="10"/>
    </location>
</feature>
<dbReference type="EMBL" id="CAUOFW020007225">
    <property type="protein sequence ID" value="CAK9178107.1"/>
    <property type="molecule type" value="Genomic_DNA"/>
</dbReference>
<protein>
    <submittedName>
        <fullName evidence="2">Uncharacterized protein</fullName>
    </submittedName>
</protein>
<accession>A0ABC8UDU8</accession>
<dbReference type="Proteomes" id="UP001642360">
    <property type="component" value="Unassembled WGS sequence"/>
</dbReference>
<sequence length="99" mass="11492">NPKPLLKLKFKNPSSENQSSCPPGEDEKGFAKELRSKRKRPAFTEKTSAKEDEDPSKWYENSMNDIMDVNWILQKLGKDAIGKRVEVHQSSDNSWRREQ</sequence>
<dbReference type="AlphaFoldDB" id="A0ABC8UDU8"/>
<name>A0ABC8UDU8_9AQUA</name>
<feature type="compositionally biased region" description="Basic and acidic residues" evidence="1">
    <location>
        <begin position="25"/>
        <end position="34"/>
    </location>
</feature>
<comment type="caution">
    <text evidence="2">The sequence shown here is derived from an EMBL/GenBank/DDBJ whole genome shotgun (WGS) entry which is preliminary data.</text>
</comment>
<gene>
    <name evidence="2" type="ORF">ILEXP_LOCUS48022</name>
</gene>
<feature type="region of interest" description="Disordered" evidence="1">
    <location>
        <begin position="1"/>
        <end position="59"/>
    </location>
</feature>
<reference evidence="2 3" key="1">
    <citation type="submission" date="2024-02" db="EMBL/GenBank/DDBJ databases">
        <authorList>
            <person name="Vignale AGUSTIN F."/>
            <person name="Sosa J E."/>
            <person name="Modenutti C."/>
        </authorList>
    </citation>
    <scope>NUCLEOTIDE SEQUENCE [LARGE SCALE GENOMIC DNA]</scope>
</reference>
<evidence type="ECO:0000313" key="2">
    <source>
        <dbReference type="EMBL" id="CAK9178107.1"/>
    </source>
</evidence>
<feature type="region of interest" description="Disordered" evidence="1">
    <location>
        <begin position="80"/>
        <end position="99"/>
    </location>
</feature>
<proteinExistence type="predicted"/>
<organism evidence="2 3">
    <name type="scientific">Ilex paraguariensis</name>
    <name type="common">yerba mate</name>
    <dbReference type="NCBI Taxonomy" id="185542"/>
    <lineage>
        <taxon>Eukaryota</taxon>
        <taxon>Viridiplantae</taxon>
        <taxon>Streptophyta</taxon>
        <taxon>Embryophyta</taxon>
        <taxon>Tracheophyta</taxon>
        <taxon>Spermatophyta</taxon>
        <taxon>Magnoliopsida</taxon>
        <taxon>eudicotyledons</taxon>
        <taxon>Gunneridae</taxon>
        <taxon>Pentapetalae</taxon>
        <taxon>asterids</taxon>
        <taxon>campanulids</taxon>
        <taxon>Aquifoliales</taxon>
        <taxon>Aquifoliaceae</taxon>
        <taxon>Ilex</taxon>
    </lineage>
</organism>
<keyword evidence="3" id="KW-1185">Reference proteome</keyword>
<feature type="non-terminal residue" evidence="2">
    <location>
        <position position="1"/>
    </location>
</feature>
<evidence type="ECO:0000313" key="3">
    <source>
        <dbReference type="Proteomes" id="UP001642360"/>
    </source>
</evidence>
<evidence type="ECO:0000256" key="1">
    <source>
        <dbReference type="SAM" id="MobiDB-lite"/>
    </source>
</evidence>